<reference evidence="11" key="1">
    <citation type="journal article" date="2008" name="Science">
        <title>The Physcomitrella genome reveals evolutionary insights into the conquest of land by plants.</title>
        <authorList>
            <person name="Rensing S."/>
            <person name="Lang D."/>
            <person name="Zimmer A."/>
            <person name="Terry A."/>
            <person name="Salamov A."/>
            <person name="Shapiro H."/>
            <person name="Nishiyama T."/>
            <person name="Perroud P.-F."/>
            <person name="Lindquist E."/>
            <person name="Kamisugi Y."/>
            <person name="Tanahashi T."/>
            <person name="Sakakibara K."/>
            <person name="Fujita T."/>
            <person name="Oishi K."/>
            <person name="Shin-I T."/>
            <person name="Kuroki Y."/>
            <person name="Toyoda A."/>
            <person name="Suzuki Y."/>
            <person name="Hashimoto A."/>
            <person name="Yamaguchi K."/>
            <person name="Sugano A."/>
            <person name="Kohara Y."/>
            <person name="Fujiyama A."/>
            <person name="Anterola A."/>
            <person name="Aoki S."/>
            <person name="Ashton N."/>
            <person name="Barbazuk W.B."/>
            <person name="Barker E."/>
            <person name="Bennetzen J."/>
            <person name="Bezanilla M."/>
            <person name="Blankenship R."/>
            <person name="Cho S.H."/>
            <person name="Dutcher S."/>
            <person name="Estelle M."/>
            <person name="Fawcett J.A."/>
            <person name="Gundlach H."/>
            <person name="Hanada K."/>
            <person name="Heyl A."/>
            <person name="Hicks K.A."/>
            <person name="Hugh J."/>
            <person name="Lohr M."/>
            <person name="Mayer K."/>
            <person name="Melkozernov A."/>
            <person name="Murata T."/>
            <person name="Nelson D."/>
            <person name="Pils B."/>
            <person name="Prigge M."/>
            <person name="Reiss B."/>
            <person name="Renner T."/>
            <person name="Rombauts S."/>
            <person name="Rushton P."/>
            <person name="Sanderfoot A."/>
            <person name="Schween G."/>
            <person name="Shiu S.-H."/>
            <person name="Stueber K."/>
            <person name="Theodoulou F.L."/>
            <person name="Tu H."/>
            <person name="Van de Peer Y."/>
            <person name="Verrier P.J."/>
            <person name="Waters E."/>
            <person name="Wood A."/>
            <person name="Yang L."/>
            <person name="Cove D."/>
            <person name="Cuming A."/>
            <person name="Hasebe M."/>
            <person name="Lucas S."/>
            <person name="Mishler D.B."/>
            <person name="Reski R."/>
            <person name="Grigoriev I."/>
            <person name="Quatrano R.S."/>
            <person name="Boore J.L."/>
        </authorList>
    </citation>
    <scope>NUCLEOTIDE SEQUENCE [LARGE SCALE GENOMIC DNA]</scope>
</reference>
<evidence type="ECO:0000256" key="7">
    <source>
        <dbReference type="ARBA" id="ARBA00022989"/>
    </source>
</evidence>
<keyword evidence="3" id="KW-0812">Transmembrane</keyword>
<dbReference type="Pfam" id="PF07714">
    <property type="entry name" value="PK_Tyr_Ser-Thr"/>
    <property type="match status" value="1"/>
</dbReference>
<accession>A9U5R6</accession>
<evidence type="ECO:0000256" key="3">
    <source>
        <dbReference type="ARBA" id="ARBA00022692"/>
    </source>
</evidence>
<dbReference type="PANTHER" id="PTHR45927:SF2">
    <property type="entry name" value="SERINE_THREONINE RECEPTOR-LIKE KINASE NFP"/>
    <property type="match status" value="1"/>
</dbReference>
<sequence length="322" mass="35731">MLSDGPIIFQFRDLCKATDNFSALKKVGTTVYRGNLQKTDMAIVVDTRKGAGGDNFAAEIKNLGSIHHANLVRLLGGCINGEQVYLVYDYINGGNLWHYLHSNISPGFSALPTWMSRIQVALEISKGLEYLHHHTHVPTLHKYIKSTNILLDDDLHARIAFFGVAKIRGESRSIKITGTHGYMAPEYLNGGVISPKLDVFAFGVVLLEILSGKKAVSFQASAGANALRKTLLTEVIMSIFEDKDPKCRIRAWIDPVLRDDFPLDCALKAAKLARSCVDPVANRRPDMSNVSMTLLQIQMSSKIWDDKMKNSKDVLTTMLQAR</sequence>
<dbReference type="PROSITE" id="PS50011">
    <property type="entry name" value="PROTEIN_KINASE_DOM"/>
    <property type="match status" value="1"/>
</dbReference>
<protein>
    <submittedName>
        <fullName evidence="11">Predicted protein</fullName>
    </submittedName>
</protein>
<dbReference type="InterPro" id="IPR052611">
    <property type="entry name" value="Plant_RLK_LysM"/>
</dbReference>
<dbReference type="GO" id="GO:0004672">
    <property type="term" value="F:protein kinase activity"/>
    <property type="evidence" value="ECO:0007669"/>
    <property type="project" value="InterPro"/>
</dbReference>
<evidence type="ECO:0000256" key="2">
    <source>
        <dbReference type="ARBA" id="ARBA00022475"/>
    </source>
</evidence>
<keyword evidence="6" id="KW-0067">ATP-binding</keyword>
<evidence type="ECO:0000256" key="1">
    <source>
        <dbReference type="ARBA" id="ARBA00004162"/>
    </source>
</evidence>
<dbReference type="GO" id="GO:0005886">
    <property type="term" value="C:plasma membrane"/>
    <property type="evidence" value="ECO:0007669"/>
    <property type="project" value="UniProtKB-SubCell"/>
</dbReference>
<dbReference type="FunFam" id="1.10.510.10:FF:000468">
    <property type="entry name" value="PTI1-like tyrosine-protein kinase 3"/>
    <property type="match status" value="1"/>
</dbReference>
<keyword evidence="7" id="KW-1133">Transmembrane helix</keyword>
<name>A9U5R6_PHYPA</name>
<dbReference type="SUPFAM" id="SSF56112">
    <property type="entry name" value="Protein kinase-like (PK-like)"/>
    <property type="match status" value="1"/>
</dbReference>
<evidence type="ECO:0000313" key="11">
    <source>
        <dbReference type="EMBL" id="EDQ48987.1"/>
    </source>
</evidence>
<dbReference type="Gene3D" id="3.30.200.20">
    <property type="entry name" value="Phosphorylase Kinase, domain 1"/>
    <property type="match status" value="1"/>
</dbReference>
<evidence type="ECO:0000256" key="6">
    <source>
        <dbReference type="ARBA" id="ARBA00022840"/>
    </source>
</evidence>
<dbReference type="InterPro" id="IPR000719">
    <property type="entry name" value="Prot_kinase_dom"/>
</dbReference>
<dbReference type="AlphaFoldDB" id="A9U5R6"/>
<evidence type="ECO:0000256" key="5">
    <source>
        <dbReference type="ARBA" id="ARBA00022741"/>
    </source>
</evidence>
<comment type="subcellular location">
    <subcellularLocation>
        <location evidence="1">Cell membrane</location>
        <topology evidence="1">Single-pass membrane protein</topology>
    </subcellularLocation>
</comment>
<keyword evidence="2" id="KW-1003">Cell membrane</keyword>
<dbReference type="PANTHER" id="PTHR45927">
    <property type="entry name" value="LYSM-DOMAIN RECEPTOR-LIKE KINASE-RELATED"/>
    <property type="match status" value="1"/>
</dbReference>
<proteinExistence type="predicted"/>
<organism>
    <name type="scientific">Physcomitrium patens</name>
    <name type="common">Spreading-leaved earth moss</name>
    <name type="synonym">Physcomitrella patens</name>
    <dbReference type="NCBI Taxonomy" id="3218"/>
    <lineage>
        <taxon>Eukaryota</taxon>
        <taxon>Viridiplantae</taxon>
        <taxon>Streptophyta</taxon>
        <taxon>Embryophyta</taxon>
        <taxon>Bryophyta</taxon>
        <taxon>Bryophytina</taxon>
        <taxon>Bryopsida</taxon>
        <taxon>Funariidae</taxon>
        <taxon>Funariales</taxon>
        <taxon>Funariaceae</taxon>
        <taxon>Physcomitrium</taxon>
    </lineage>
</organism>
<dbReference type="EMBL" id="DS545605">
    <property type="protein sequence ID" value="EDQ48987.1"/>
    <property type="molecule type" value="Genomic_DNA"/>
</dbReference>
<keyword evidence="4" id="KW-0732">Signal</keyword>
<dbReference type="eggNOG" id="KOG1187">
    <property type="taxonomic scope" value="Eukaryota"/>
</dbReference>
<evidence type="ECO:0000259" key="10">
    <source>
        <dbReference type="PROSITE" id="PS50011"/>
    </source>
</evidence>
<feature type="domain" description="Protein kinase" evidence="10">
    <location>
        <begin position="1"/>
        <end position="295"/>
    </location>
</feature>
<evidence type="ECO:0000256" key="4">
    <source>
        <dbReference type="ARBA" id="ARBA00022729"/>
    </source>
</evidence>
<keyword evidence="5" id="KW-0547">Nucleotide-binding</keyword>
<dbReference type="GO" id="GO:0005524">
    <property type="term" value="F:ATP binding"/>
    <property type="evidence" value="ECO:0007669"/>
    <property type="project" value="UniProtKB-KW"/>
</dbReference>
<dbReference type="InterPro" id="IPR011009">
    <property type="entry name" value="Kinase-like_dom_sf"/>
</dbReference>
<dbReference type="PIRSF" id="PIRSF000654">
    <property type="entry name" value="Integrin-linked_kinase"/>
    <property type="match status" value="1"/>
</dbReference>
<gene>
    <name evidence="11" type="ORF">PHYPADRAFT_157257</name>
</gene>
<evidence type="ECO:0000256" key="9">
    <source>
        <dbReference type="ARBA" id="ARBA00023157"/>
    </source>
</evidence>
<dbReference type="InterPro" id="IPR001245">
    <property type="entry name" value="Ser-Thr/Tyr_kinase_cat_dom"/>
</dbReference>
<keyword evidence="9" id="KW-1015">Disulfide bond</keyword>
<evidence type="ECO:0000256" key="8">
    <source>
        <dbReference type="ARBA" id="ARBA00023136"/>
    </source>
</evidence>
<keyword evidence="8" id="KW-0472">Membrane</keyword>
<dbReference type="Gene3D" id="1.10.510.10">
    <property type="entry name" value="Transferase(Phosphotransferase) domain 1"/>
    <property type="match status" value="1"/>
</dbReference>